<evidence type="ECO:0000313" key="1">
    <source>
        <dbReference type="EMBL" id="KAI4343188.1"/>
    </source>
</evidence>
<dbReference type="Proteomes" id="UP001057402">
    <property type="component" value="Chromosome 7"/>
</dbReference>
<organism evidence="1 2">
    <name type="scientific">Melastoma candidum</name>
    <dbReference type="NCBI Taxonomy" id="119954"/>
    <lineage>
        <taxon>Eukaryota</taxon>
        <taxon>Viridiplantae</taxon>
        <taxon>Streptophyta</taxon>
        <taxon>Embryophyta</taxon>
        <taxon>Tracheophyta</taxon>
        <taxon>Spermatophyta</taxon>
        <taxon>Magnoliopsida</taxon>
        <taxon>eudicotyledons</taxon>
        <taxon>Gunneridae</taxon>
        <taxon>Pentapetalae</taxon>
        <taxon>rosids</taxon>
        <taxon>malvids</taxon>
        <taxon>Myrtales</taxon>
        <taxon>Melastomataceae</taxon>
        <taxon>Melastomatoideae</taxon>
        <taxon>Melastomateae</taxon>
        <taxon>Melastoma</taxon>
    </lineage>
</organism>
<keyword evidence="2" id="KW-1185">Reference proteome</keyword>
<gene>
    <name evidence="1" type="ORF">MLD38_027720</name>
</gene>
<evidence type="ECO:0000313" key="2">
    <source>
        <dbReference type="Proteomes" id="UP001057402"/>
    </source>
</evidence>
<accession>A0ACB9P3W3</accession>
<sequence length="181" mass="19662">MATLHLACCSLSLLLLLLLPISSLMTDGPPSVEIVRGVCNQTAYYTYCINALYSDPRTPNADHYFLAYISFGLVFANASNSLDHVSLLLKSPKDPNLTRGLQVCQGWYRRSVTAMLSAKSDLDSHSFSKLASYAGQAVRAADECEAAVGATSSLPALGLNIRNRDIKRLSYICTIVSRLLP</sequence>
<protein>
    <submittedName>
        <fullName evidence="1">Uncharacterized protein</fullName>
    </submittedName>
</protein>
<name>A0ACB9P3W3_9MYRT</name>
<proteinExistence type="predicted"/>
<dbReference type="EMBL" id="CM042886">
    <property type="protein sequence ID" value="KAI4343188.1"/>
    <property type="molecule type" value="Genomic_DNA"/>
</dbReference>
<comment type="caution">
    <text evidence="1">The sequence shown here is derived from an EMBL/GenBank/DDBJ whole genome shotgun (WGS) entry which is preliminary data.</text>
</comment>
<reference evidence="2" key="1">
    <citation type="journal article" date="2023" name="Front. Plant Sci.">
        <title>Chromosomal-level genome assembly of Melastoma candidum provides insights into trichome evolution.</title>
        <authorList>
            <person name="Zhong Y."/>
            <person name="Wu W."/>
            <person name="Sun C."/>
            <person name="Zou P."/>
            <person name="Liu Y."/>
            <person name="Dai S."/>
            <person name="Zhou R."/>
        </authorList>
    </citation>
    <scope>NUCLEOTIDE SEQUENCE [LARGE SCALE GENOMIC DNA]</scope>
</reference>